<dbReference type="PANTHER" id="PTHR30136:SF7">
    <property type="entry name" value="HTH-TYPE TRANSCRIPTIONAL REGULATOR KDGR-RELATED"/>
    <property type="match status" value="1"/>
</dbReference>
<accession>C5BT73</accession>
<dbReference type="Proteomes" id="UP000009080">
    <property type="component" value="Chromosome"/>
</dbReference>
<dbReference type="eggNOG" id="COG1414">
    <property type="taxonomic scope" value="Bacteria"/>
</dbReference>
<keyword evidence="3" id="KW-0804">Transcription</keyword>
<dbReference type="SUPFAM" id="SSF46785">
    <property type="entry name" value="Winged helix' DNA-binding domain"/>
    <property type="match status" value="1"/>
</dbReference>
<feature type="domain" description="IclR-ED" evidence="5">
    <location>
        <begin position="76"/>
        <end position="252"/>
    </location>
</feature>
<keyword evidence="1" id="KW-0805">Transcription regulation</keyword>
<dbReference type="HOGENOM" id="CLU_062618_5_0_6"/>
<dbReference type="GO" id="GO:0045892">
    <property type="term" value="P:negative regulation of DNA-templated transcription"/>
    <property type="evidence" value="ECO:0007669"/>
    <property type="project" value="TreeGrafter"/>
</dbReference>
<dbReference type="InterPro" id="IPR005471">
    <property type="entry name" value="Tscrpt_reg_IclR_N"/>
</dbReference>
<evidence type="ECO:0000259" key="5">
    <source>
        <dbReference type="PROSITE" id="PS51078"/>
    </source>
</evidence>
<dbReference type="STRING" id="377629.TERTU_1495"/>
<sequence>MTKAPKTDDERRYKAPALAKGLDILELLALERAPLSNSQMASKLGRSISELFRMVVTLEERGYIEQQTDGFVLTNKLFSLGLAQTRVRNLIETSLAEMKNLADKVGQSCHLTVCSNGQIVVVSRVENPRDLGFSVRIGYRRPLAESTSGAVLCAYHPMETKQKILAELALNADQEREFLMRILKVEQDGYAIRASDFVEGVTDISVPILENTEAVAALTVPHVQCKPELATIEGTLQAVKLAVSNIATLMNTERR</sequence>
<gene>
    <name evidence="6" type="ordered locus">TERTU_1495</name>
</gene>
<evidence type="ECO:0000256" key="3">
    <source>
        <dbReference type="ARBA" id="ARBA00023163"/>
    </source>
</evidence>
<evidence type="ECO:0000313" key="7">
    <source>
        <dbReference type="Proteomes" id="UP000009080"/>
    </source>
</evidence>
<keyword evidence="2" id="KW-0238">DNA-binding</keyword>
<dbReference type="InterPro" id="IPR029016">
    <property type="entry name" value="GAF-like_dom_sf"/>
</dbReference>
<dbReference type="InterPro" id="IPR050707">
    <property type="entry name" value="HTH_MetabolicPath_Reg"/>
</dbReference>
<dbReference type="PROSITE" id="PS51077">
    <property type="entry name" value="HTH_ICLR"/>
    <property type="match status" value="1"/>
</dbReference>
<dbReference type="EMBL" id="CP001614">
    <property type="protein sequence ID" value="ACR14635.1"/>
    <property type="molecule type" value="Genomic_DNA"/>
</dbReference>
<dbReference type="PANTHER" id="PTHR30136">
    <property type="entry name" value="HELIX-TURN-HELIX TRANSCRIPTIONAL REGULATOR, ICLR FAMILY"/>
    <property type="match status" value="1"/>
</dbReference>
<evidence type="ECO:0000313" key="6">
    <source>
        <dbReference type="EMBL" id="ACR14635.1"/>
    </source>
</evidence>
<dbReference type="Gene3D" id="1.10.10.10">
    <property type="entry name" value="Winged helix-like DNA-binding domain superfamily/Winged helix DNA-binding domain"/>
    <property type="match status" value="1"/>
</dbReference>
<dbReference type="RefSeq" id="WP_015820749.1">
    <property type="nucleotide sequence ID" value="NC_012997.1"/>
</dbReference>
<protein>
    <submittedName>
        <fullName evidence="6">Transcriptional regulator</fullName>
    </submittedName>
</protein>
<feature type="domain" description="HTH iclR-type" evidence="4">
    <location>
        <begin position="15"/>
        <end position="82"/>
    </location>
</feature>
<dbReference type="SMART" id="SM00346">
    <property type="entry name" value="HTH_ICLR"/>
    <property type="match status" value="1"/>
</dbReference>
<dbReference type="GO" id="GO:0003700">
    <property type="term" value="F:DNA-binding transcription factor activity"/>
    <property type="evidence" value="ECO:0007669"/>
    <property type="project" value="TreeGrafter"/>
</dbReference>
<dbReference type="GO" id="GO:0003677">
    <property type="term" value="F:DNA binding"/>
    <property type="evidence" value="ECO:0007669"/>
    <property type="project" value="UniProtKB-KW"/>
</dbReference>
<dbReference type="AlphaFoldDB" id="C5BT73"/>
<dbReference type="KEGG" id="ttu:TERTU_1495"/>
<keyword evidence="7" id="KW-1185">Reference proteome</keyword>
<dbReference type="Pfam" id="PF01614">
    <property type="entry name" value="IclR_C"/>
    <property type="match status" value="1"/>
</dbReference>
<proteinExistence type="predicted"/>
<dbReference type="InterPro" id="IPR014757">
    <property type="entry name" value="Tscrpt_reg_IclR_C"/>
</dbReference>
<dbReference type="PROSITE" id="PS51078">
    <property type="entry name" value="ICLR_ED"/>
    <property type="match status" value="1"/>
</dbReference>
<dbReference type="SUPFAM" id="SSF55781">
    <property type="entry name" value="GAF domain-like"/>
    <property type="match status" value="1"/>
</dbReference>
<evidence type="ECO:0000256" key="1">
    <source>
        <dbReference type="ARBA" id="ARBA00023015"/>
    </source>
</evidence>
<dbReference type="Pfam" id="PF09339">
    <property type="entry name" value="HTH_IclR"/>
    <property type="match status" value="1"/>
</dbReference>
<dbReference type="InterPro" id="IPR036388">
    <property type="entry name" value="WH-like_DNA-bd_sf"/>
</dbReference>
<evidence type="ECO:0000256" key="2">
    <source>
        <dbReference type="ARBA" id="ARBA00023125"/>
    </source>
</evidence>
<name>C5BT73_TERTT</name>
<organism evidence="6 7">
    <name type="scientific">Teredinibacter turnerae (strain ATCC 39867 / T7901)</name>
    <dbReference type="NCBI Taxonomy" id="377629"/>
    <lineage>
        <taxon>Bacteria</taxon>
        <taxon>Pseudomonadati</taxon>
        <taxon>Pseudomonadota</taxon>
        <taxon>Gammaproteobacteria</taxon>
        <taxon>Cellvibrionales</taxon>
        <taxon>Cellvibrionaceae</taxon>
        <taxon>Teredinibacter</taxon>
    </lineage>
</organism>
<dbReference type="InterPro" id="IPR036390">
    <property type="entry name" value="WH_DNA-bd_sf"/>
</dbReference>
<reference evidence="6 7" key="1">
    <citation type="journal article" date="2009" name="PLoS ONE">
        <title>The complete genome of Teredinibacter turnerae T7901: an intracellular endosymbiont of marine wood-boring bivalves (shipworms).</title>
        <authorList>
            <person name="Yang J.C."/>
            <person name="Madupu R."/>
            <person name="Durkin A.S."/>
            <person name="Ekborg N.A."/>
            <person name="Pedamallu C.S."/>
            <person name="Hostetler J.B."/>
            <person name="Radune D."/>
            <person name="Toms B.S."/>
            <person name="Henrissat B."/>
            <person name="Coutinho P.M."/>
            <person name="Schwarz S."/>
            <person name="Field L."/>
            <person name="Trindade-Silva A.E."/>
            <person name="Soares C.A.G."/>
            <person name="Elshahawi S."/>
            <person name="Hanora A."/>
            <person name="Schmidt E.W."/>
            <person name="Haygood M.G."/>
            <person name="Posfai J."/>
            <person name="Benner J."/>
            <person name="Madinger C."/>
            <person name="Nove J."/>
            <person name="Anton B."/>
            <person name="Chaudhary K."/>
            <person name="Foster J."/>
            <person name="Holman A."/>
            <person name="Kumar S."/>
            <person name="Lessard P.A."/>
            <person name="Luyten Y.A."/>
            <person name="Slatko B."/>
            <person name="Wood N."/>
            <person name="Wu B."/>
            <person name="Teplitski M."/>
            <person name="Mougous J.D."/>
            <person name="Ward N."/>
            <person name="Eisen J.A."/>
            <person name="Badger J.H."/>
            <person name="Distel D.L."/>
        </authorList>
    </citation>
    <scope>NUCLEOTIDE SEQUENCE [LARGE SCALE GENOMIC DNA]</scope>
    <source>
        <strain evidence="7">ATCC 39867 / T7901</strain>
    </source>
</reference>
<dbReference type="Gene3D" id="3.30.450.40">
    <property type="match status" value="1"/>
</dbReference>
<evidence type="ECO:0000259" key="4">
    <source>
        <dbReference type="PROSITE" id="PS51077"/>
    </source>
</evidence>
<dbReference type="OrthoDB" id="9807558at2"/>